<proteinExistence type="predicted"/>
<dbReference type="Proteomes" id="UP000006701">
    <property type="component" value="Unassembled WGS sequence"/>
</dbReference>
<organism evidence="2 3">
    <name type="scientific">Aspergillus clavatus (strain ATCC 1007 / CBS 513.65 / DSM 816 / NCTC 3887 / NRRL 1 / QM 1276 / 107)</name>
    <dbReference type="NCBI Taxonomy" id="344612"/>
    <lineage>
        <taxon>Eukaryota</taxon>
        <taxon>Fungi</taxon>
        <taxon>Dikarya</taxon>
        <taxon>Ascomycota</taxon>
        <taxon>Pezizomycotina</taxon>
        <taxon>Eurotiomycetes</taxon>
        <taxon>Eurotiomycetidae</taxon>
        <taxon>Eurotiales</taxon>
        <taxon>Aspergillaceae</taxon>
        <taxon>Aspergillus</taxon>
        <taxon>Aspergillus subgen. Fumigati</taxon>
    </lineage>
</organism>
<dbReference type="RefSeq" id="XP_001273467.1">
    <property type="nucleotide sequence ID" value="XM_001273466.1"/>
</dbReference>
<gene>
    <name evidence="2" type="ORF">ACLA_008010</name>
</gene>
<dbReference type="PANTHER" id="PTHR38116:SF8">
    <property type="entry name" value="BZIP DOMAIN-CONTAINING PROTEIN"/>
    <property type="match status" value="1"/>
</dbReference>
<dbReference type="OrthoDB" id="2245989at2759"/>
<protein>
    <submittedName>
        <fullName evidence="2">Uncharacterized protein</fullName>
    </submittedName>
</protein>
<dbReference type="GeneID" id="4705437"/>
<feature type="compositionally biased region" description="Low complexity" evidence="1">
    <location>
        <begin position="129"/>
        <end position="140"/>
    </location>
</feature>
<name>A1CDW4_ASPCL</name>
<dbReference type="EMBL" id="DS027051">
    <property type="protein sequence ID" value="EAW12041.1"/>
    <property type="molecule type" value="Genomic_DNA"/>
</dbReference>
<dbReference type="PANTHER" id="PTHR38116">
    <property type="entry name" value="CHROMOSOME 7, WHOLE GENOME SHOTGUN SEQUENCE"/>
    <property type="match status" value="1"/>
</dbReference>
<dbReference type="AlphaFoldDB" id="A1CDW4"/>
<evidence type="ECO:0000313" key="2">
    <source>
        <dbReference type="EMBL" id="EAW12041.1"/>
    </source>
</evidence>
<feature type="compositionally biased region" description="Polar residues" evidence="1">
    <location>
        <begin position="100"/>
        <end position="121"/>
    </location>
</feature>
<sequence length="347" mass="38990">MFNPSGIIFEYIDPVNKPYQRCKEDSPSWKKRSLPGGIKQIDHVHRIGRQASGNNGEACLTPGSPIKRRPPKRLKSISNSLSDPPWSARPPPTALFPGSSIMQLIPSQSMSAHRNPSSSDDTPPEDNCSNNSTPASSSASGDYNAVAPRPRGRCLHSAQVRMLLDRFSKSAYQSYVLGSPAADHLITLSKVNVFRAFASIMSVLGMSHTDSWMYEDALSPFPTMPAGYVEELKLPPSLRPTQLQRTVPHHPWLDFFPHPQIRDNLLTTGEDNFDDDQLCCDIMGFWDSGMDGCSLLVWGEPSDPKNWEVTEKFLKKWPWVVRGCPDLLQSTNHWRQQRGEKLIFRYL</sequence>
<dbReference type="InterPro" id="IPR021833">
    <property type="entry name" value="DUF3425"/>
</dbReference>
<dbReference type="eggNOG" id="ENOG502S6JE">
    <property type="taxonomic scope" value="Eukaryota"/>
</dbReference>
<feature type="compositionally biased region" description="Basic residues" evidence="1">
    <location>
        <begin position="66"/>
        <end position="75"/>
    </location>
</feature>
<evidence type="ECO:0000256" key="1">
    <source>
        <dbReference type="SAM" id="MobiDB-lite"/>
    </source>
</evidence>
<dbReference type="OMA" id="WNWEVTE"/>
<dbReference type="VEuPathDB" id="FungiDB:ACLA_008010"/>
<dbReference type="KEGG" id="act:ACLA_008010"/>
<dbReference type="Pfam" id="PF11905">
    <property type="entry name" value="DUF3425"/>
    <property type="match status" value="1"/>
</dbReference>
<evidence type="ECO:0000313" key="3">
    <source>
        <dbReference type="Proteomes" id="UP000006701"/>
    </source>
</evidence>
<feature type="region of interest" description="Disordered" evidence="1">
    <location>
        <begin position="48"/>
        <end position="148"/>
    </location>
</feature>
<accession>A1CDW4</accession>
<reference evidence="2 3" key="1">
    <citation type="journal article" date="2008" name="PLoS Genet.">
        <title>Genomic islands in the pathogenic filamentous fungus Aspergillus fumigatus.</title>
        <authorList>
            <person name="Fedorova N.D."/>
            <person name="Khaldi N."/>
            <person name="Joardar V.S."/>
            <person name="Maiti R."/>
            <person name="Amedeo P."/>
            <person name="Anderson M.J."/>
            <person name="Crabtree J."/>
            <person name="Silva J.C."/>
            <person name="Badger J.H."/>
            <person name="Albarraq A."/>
            <person name="Angiuoli S."/>
            <person name="Bussey H."/>
            <person name="Bowyer P."/>
            <person name="Cotty P.J."/>
            <person name="Dyer P.S."/>
            <person name="Egan A."/>
            <person name="Galens K."/>
            <person name="Fraser-Liggett C.M."/>
            <person name="Haas B.J."/>
            <person name="Inman J.M."/>
            <person name="Kent R."/>
            <person name="Lemieux S."/>
            <person name="Malavazi I."/>
            <person name="Orvis J."/>
            <person name="Roemer T."/>
            <person name="Ronning C.M."/>
            <person name="Sundaram J.P."/>
            <person name="Sutton G."/>
            <person name="Turner G."/>
            <person name="Venter J.C."/>
            <person name="White O.R."/>
            <person name="Whitty B.R."/>
            <person name="Youngman P."/>
            <person name="Wolfe K.H."/>
            <person name="Goldman G.H."/>
            <person name="Wortman J.R."/>
            <person name="Jiang B."/>
            <person name="Denning D.W."/>
            <person name="Nierman W.C."/>
        </authorList>
    </citation>
    <scope>NUCLEOTIDE SEQUENCE [LARGE SCALE GENOMIC DNA]</scope>
    <source>
        <strain evidence="3">ATCC 1007 / CBS 513.65 / DSM 816 / NCTC 3887 / NRRL 1</strain>
    </source>
</reference>
<dbReference type="HOGENOM" id="CLU_799182_0_0_1"/>
<keyword evidence="3" id="KW-1185">Reference proteome</keyword>